<dbReference type="Proteomes" id="UP000095594">
    <property type="component" value="Unassembled WGS sequence"/>
</dbReference>
<evidence type="ECO:0000313" key="2">
    <source>
        <dbReference type="Proteomes" id="UP000095594"/>
    </source>
</evidence>
<sequence>MQTRHMTLGHDPILGWIFGTLNIMTNTLTKNSPLLTTYIVKAHPTTGNYTQIGESVLISEVFINGVNLAKNDYKLLVVSIIRQALHFGADAFTKMGLPIPIINTISPDLSSKLLSENFRIDAYSVSRGIMLSTLINSIISAIHGLFYDEKVDIKRDLYEVRTRKILSYSNALATSSNTIYTAVTKDFTKLDVGGAVVTLYRLISDYSFISKVKYEFINEILDNELREEIKKIDDIYNEIV</sequence>
<evidence type="ECO:0000313" key="1">
    <source>
        <dbReference type="EMBL" id="CUO55559.1"/>
    </source>
</evidence>
<proteinExistence type="predicted"/>
<organism evidence="1 2">
    <name type="scientific">Clostridium disporicum</name>
    <dbReference type="NCBI Taxonomy" id="84024"/>
    <lineage>
        <taxon>Bacteria</taxon>
        <taxon>Bacillati</taxon>
        <taxon>Bacillota</taxon>
        <taxon>Clostridia</taxon>
        <taxon>Eubacteriales</taxon>
        <taxon>Clostridiaceae</taxon>
        <taxon>Clostridium</taxon>
    </lineage>
</organism>
<dbReference type="EMBL" id="CYZX01000011">
    <property type="protein sequence ID" value="CUO55559.1"/>
    <property type="molecule type" value="Genomic_DNA"/>
</dbReference>
<protein>
    <submittedName>
        <fullName evidence="1">Uncharacterized protein</fullName>
    </submittedName>
</protein>
<gene>
    <name evidence="1" type="ORF">ERS852471_01770</name>
</gene>
<reference evidence="1 2" key="1">
    <citation type="submission" date="2015-09" db="EMBL/GenBank/DDBJ databases">
        <authorList>
            <consortium name="Pathogen Informatics"/>
        </authorList>
    </citation>
    <scope>NUCLEOTIDE SEQUENCE [LARGE SCALE GENOMIC DNA]</scope>
    <source>
        <strain evidence="1 2">2789STDY5834856</strain>
    </source>
</reference>
<name>A0A174G414_9CLOT</name>
<accession>A0A174G414</accession>
<dbReference type="AlphaFoldDB" id="A0A174G414"/>
<dbReference type="RefSeq" id="WP_172675752.1">
    <property type="nucleotide sequence ID" value="NZ_CABIXQ010000011.1"/>
</dbReference>